<name>A0ABW0GV89_9HYPH</name>
<accession>A0ABW0GV89</accession>
<sequence>MRSYIDFAQIEEISTSCALVLAAEYERIKSFTDGPTPIVNLHQWSTPVFNRLWQLGFFPLVGVTESSLAEQVEEDERSMTLKFFSGSNAEETEQADKMLQRLAQFIDPENELPIEIAIPLNSALSEAMVNVRAHAYPANFRFHYRHINRWWFTGSADRINRTLTVAIYDQGATIPVTYPPRATADKVRAFLAENWPFQESHIYAADAVHIEAAMRYGNTQTGRANRGKGLPQMQEVIDACGTGRLMILSRGGRYTYRNAGKSERSAFQSSIGGTLIEWTVKIPSIG</sequence>
<reference evidence="2" key="1">
    <citation type="journal article" date="2019" name="Int. J. Syst. Evol. Microbiol.">
        <title>The Global Catalogue of Microorganisms (GCM) 10K type strain sequencing project: providing services to taxonomists for standard genome sequencing and annotation.</title>
        <authorList>
            <consortium name="The Broad Institute Genomics Platform"/>
            <consortium name="The Broad Institute Genome Sequencing Center for Infectious Disease"/>
            <person name="Wu L."/>
            <person name="Ma J."/>
        </authorList>
    </citation>
    <scope>NUCLEOTIDE SEQUENCE [LARGE SCALE GENOMIC DNA]</scope>
    <source>
        <strain evidence="2">CGMCC 4.1415</strain>
    </source>
</reference>
<keyword evidence="2" id="KW-1185">Reference proteome</keyword>
<proteinExistence type="predicted"/>
<evidence type="ECO:0000313" key="2">
    <source>
        <dbReference type="Proteomes" id="UP001596016"/>
    </source>
</evidence>
<protein>
    <recommendedName>
        <fullName evidence="3">ATP-binding protein</fullName>
    </recommendedName>
</protein>
<dbReference type="Proteomes" id="UP001596016">
    <property type="component" value="Unassembled WGS sequence"/>
</dbReference>
<dbReference type="RefSeq" id="WP_378228034.1">
    <property type="nucleotide sequence ID" value="NZ_JBHSLL010000012.1"/>
</dbReference>
<gene>
    <name evidence="1" type="ORF">ACFPLB_04125</name>
</gene>
<organism evidence="1 2">
    <name type="scientific">Aquamicrobium segne</name>
    <dbReference type="NCBI Taxonomy" id="469547"/>
    <lineage>
        <taxon>Bacteria</taxon>
        <taxon>Pseudomonadati</taxon>
        <taxon>Pseudomonadota</taxon>
        <taxon>Alphaproteobacteria</taxon>
        <taxon>Hyphomicrobiales</taxon>
        <taxon>Phyllobacteriaceae</taxon>
        <taxon>Aquamicrobium</taxon>
    </lineage>
</organism>
<comment type="caution">
    <text evidence="1">The sequence shown here is derived from an EMBL/GenBank/DDBJ whole genome shotgun (WGS) entry which is preliminary data.</text>
</comment>
<dbReference type="EMBL" id="JBHSLL010000012">
    <property type="protein sequence ID" value="MFC5385151.1"/>
    <property type="molecule type" value="Genomic_DNA"/>
</dbReference>
<evidence type="ECO:0000313" key="1">
    <source>
        <dbReference type="EMBL" id="MFC5385151.1"/>
    </source>
</evidence>
<evidence type="ECO:0008006" key="3">
    <source>
        <dbReference type="Google" id="ProtNLM"/>
    </source>
</evidence>